<dbReference type="Gene3D" id="1.25.10.10">
    <property type="entry name" value="Leucine-rich Repeat Variant"/>
    <property type="match status" value="1"/>
</dbReference>
<feature type="domain" description="Phosphatase 2A Regulatory Subunit A helical" evidence="3">
    <location>
        <begin position="342"/>
        <end position="526"/>
    </location>
</feature>
<sequence>EKQDELFQVAVLIDNLKHDDVQERLNSMKSLQRIATALGAKRTKEELLVFLNDCCDDDDEVLLAMIDSLLGIVQMIGNDVHLILDVLKTLAQGDSKVVRDQACISIAKLSQSTAECRVLTVNITEKLLESEWYNWRQSGLQLVAASLQILDSADRRQKILNLVKAASTDALPMVRRSAAEVLADICLQCNQLELQQNMKQLMKQLSDDPQDAVRATAVKAVPNFLLACSKLGADKKEVYQRFITTQCTELSWRTRYVCADLFSQVIEAQLGYSQLSPLYTLPRETAESKECEETLDLYVGMIPQSPVKPKNVQYNVEVANDKPGFPSGEYDETKAAQVFSKLIGDSEAEVRCVACQRCIRVANRFSQQAINQYILPQLEERASVDDSQFVRVTLAKHIGYLAQLLPKDVVQKQLITIILKQLEDKDPDVRATLLNNVQLQNPQLLEKMIGSVLILSDEHDWRIRRATLDAIPLLCKQMTYQQFAERLQNLVFNYLNDSVNYVRRTCAVCLVKIAAIYGKEMQKELLKLATELHLKNNYLQRNNAIFLCEQMGKQLKMSTDVAGLLMKMCQDTVPNIRFMAVEVLGELAAEIDPEVKERVKACVGGMAADVDVDVKDFAQKAMRRM</sequence>
<keyword evidence="1" id="KW-0677">Repeat</keyword>
<feature type="non-terminal residue" evidence="4">
    <location>
        <position position="1"/>
    </location>
</feature>
<dbReference type="Pfam" id="PF02985">
    <property type="entry name" value="HEAT"/>
    <property type="match status" value="1"/>
</dbReference>
<feature type="repeat" description="HEAT" evidence="2">
    <location>
        <begin position="561"/>
        <end position="598"/>
    </location>
</feature>
<dbReference type="AlphaFoldDB" id="A0A146K548"/>
<dbReference type="PANTHER" id="PTHR10648:SF4">
    <property type="entry name" value="PROTEIN PHOSPHATASE 2 (FORMERLY 2A), REGULATORY SUBUNIT A, BETA ISOFORM-RELATED"/>
    <property type="match status" value="1"/>
</dbReference>
<gene>
    <name evidence="4" type="ORF">TPC1_16876</name>
</gene>
<reference evidence="4" key="1">
    <citation type="submission" date="2015-07" db="EMBL/GenBank/DDBJ databases">
        <title>Adaptation to a free-living lifestyle via gene acquisitions in the diplomonad Trepomonas sp. PC1.</title>
        <authorList>
            <person name="Xu F."/>
            <person name="Jerlstrom-Hultqvist J."/>
            <person name="Kolisko M."/>
            <person name="Simpson A.G.B."/>
            <person name="Roger A.J."/>
            <person name="Svard S.G."/>
            <person name="Andersson J.O."/>
        </authorList>
    </citation>
    <scope>NUCLEOTIDE SEQUENCE</scope>
    <source>
        <strain evidence="4">PC1</strain>
    </source>
</reference>
<evidence type="ECO:0000256" key="1">
    <source>
        <dbReference type="ARBA" id="ARBA00022737"/>
    </source>
</evidence>
<dbReference type="InterPro" id="IPR000357">
    <property type="entry name" value="HEAT"/>
</dbReference>
<dbReference type="InterPro" id="IPR011989">
    <property type="entry name" value="ARM-like"/>
</dbReference>
<name>A0A146K548_9EUKA</name>
<dbReference type="GO" id="GO:0000159">
    <property type="term" value="C:protein phosphatase type 2A complex"/>
    <property type="evidence" value="ECO:0007669"/>
    <property type="project" value="TreeGrafter"/>
</dbReference>
<dbReference type="PROSITE" id="PS50077">
    <property type="entry name" value="HEAT_REPEAT"/>
    <property type="match status" value="2"/>
</dbReference>
<dbReference type="InterPro" id="IPR016024">
    <property type="entry name" value="ARM-type_fold"/>
</dbReference>
<dbReference type="InterPro" id="IPR055231">
    <property type="entry name" value="2AA_helical"/>
</dbReference>
<dbReference type="EMBL" id="GDID01005108">
    <property type="protein sequence ID" value="JAP91498.1"/>
    <property type="molecule type" value="Transcribed_RNA"/>
</dbReference>
<dbReference type="PANTHER" id="PTHR10648">
    <property type="entry name" value="SERINE/THREONINE-PROTEIN PHOSPHATASE PP2A 65 KDA REGULATORY SUBUNIT"/>
    <property type="match status" value="1"/>
</dbReference>
<evidence type="ECO:0000313" key="4">
    <source>
        <dbReference type="EMBL" id="JAP91498.1"/>
    </source>
</evidence>
<protein>
    <submittedName>
        <fullName evidence="4">Serine/threonine-protein phosphatase 2A</fullName>
    </submittedName>
</protein>
<evidence type="ECO:0000259" key="3">
    <source>
        <dbReference type="Pfam" id="PF22956"/>
    </source>
</evidence>
<evidence type="ECO:0000256" key="2">
    <source>
        <dbReference type="PROSITE-ProRule" id="PRU00103"/>
    </source>
</evidence>
<dbReference type="GO" id="GO:0005829">
    <property type="term" value="C:cytosol"/>
    <property type="evidence" value="ECO:0007669"/>
    <property type="project" value="TreeGrafter"/>
</dbReference>
<dbReference type="GO" id="GO:0005634">
    <property type="term" value="C:nucleus"/>
    <property type="evidence" value="ECO:0007669"/>
    <property type="project" value="TreeGrafter"/>
</dbReference>
<dbReference type="InterPro" id="IPR051023">
    <property type="entry name" value="PP2A_Regulatory_Subunit_A"/>
</dbReference>
<dbReference type="SUPFAM" id="SSF48371">
    <property type="entry name" value="ARM repeat"/>
    <property type="match status" value="1"/>
</dbReference>
<dbReference type="GO" id="GO:0019888">
    <property type="term" value="F:protein phosphatase regulator activity"/>
    <property type="evidence" value="ECO:0007669"/>
    <property type="project" value="TreeGrafter"/>
</dbReference>
<dbReference type="InterPro" id="IPR021133">
    <property type="entry name" value="HEAT_type_2"/>
</dbReference>
<feature type="repeat" description="HEAT" evidence="2">
    <location>
        <begin position="374"/>
        <end position="413"/>
    </location>
</feature>
<accession>A0A146K548</accession>
<proteinExistence type="predicted"/>
<organism evidence="4">
    <name type="scientific">Trepomonas sp. PC1</name>
    <dbReference type="NCBI Taxonomy" id="1076344"/>
    <lineage>
        <taxon>Eukaryota</taxon>
        <taxon>Metamonada</taxon>
        <taxon>Diplomonadida</taxon>
        <taxon>Hexamitidae</taxon>
        <taxon>Hexamitinae</taxon>
        <taxon>Trepomonas</taxon>
    </lineage>
</organism>
<dbReference type="Pfam" id="PF22956">
    <property type="entry name" value="VPS15-like_hel"/>
    <property type="match status" value="1"/>
</dbReference>